<accession>A0A0M8MW69</accession>
<protein>
    <submittedName>
        <fullName evidence="2">Uncharacterized protein</fullName>
    </submittedName>
</protein>
<evidence type="ECO:0000313" key="2">
    <source>
        <dbReference type="EMBL" id="KOS14771.1"/>
    </source>
</evidence>
<feature type="compositionally biased region" description="Basic residues" evidence="1">
    <location>
        <begin position="261"/>
        <end position="282"/>
    </location>
</feature>
<dbReference type="PANTHER" id="PTHR28158">
    <property type="entry name" value="37S RIBOSOMAL PROTEIN S35, MITOCHONDRIAL"/>
    <property type="match status" value="1"/>
</dbReference>
<comment type="caution">
    <text evidence="2">The sequence shown here is derived from an EMBL/GenBank/DDBJ whole genome shotgun (WGS) entry which is preliminary data.</text>
</comment>
<dbReference type="GeneID" id="28727413"/>
<dbReference type="Proteomes" id="UP000037751">
    <property type="component" value="Unassembled WGS sequence"/>
</dbReference>
<dbReference type="RefSeq" id="XP_017992403.1">
    <property type="nucleotide sequence ID" value="XM_018135538.1"/>
</dbReference>
<evidence type="ECO:0000256" key="1">
    <source>
        <dbReference type="SAM" id="MobiDB-lite"/>
    </source>
</evidence>
<dbReference type="GO" id="GO:0032543">
    <property type="term" value="P:mitochondrial translation"/>
    <property type="evidence" value="ECO:0007669"/>
    <property type="project" value="TreeGrafter"/>
</dbReference>
<name>A0A0M8MW69_9BASI</name>
<proteinExistence type="predicted"/>
<evidence type="ECO:0000313" key="3">
    <source>
        <dbReference type="Proteomes" id="UP000037751"/>
    </source>
</evidence>
<dbReference type="EMBL" id="LGAV01000003">
    <property type="protein sequence ID" value="KOS14771.1"/>
    <property type="molecule type" value="Genomic_DNA"/>
</dbReference>
<reference evidence="2 3" key="1">
    <citation type="submission" date="2015-07" db="EMBL/GenBank/DDBJ databases">
        <title>Draft Genome Sequence of Malassezia furfur CBS1878 and Malassezia pachydermatis CBS1879.</title>
        <authorList>
            <person name="Triana S."/>
            <person name="Ohm R."/>
            <person name="Gonzalez A."/>
            <person name="DeCock H."/>
            <person name="Restrepo S."/>
            <person name="Celis A."/>
        </authorList>
    </citation>
    <scope>NUCLEOTIDE SEQUENCE [LARGE SCALE GENOMIC DNA]</scope>
    <source>
        <strain evidence="2 3">CBS 1879</strain>
    </source>
</reference>
<keyword evidence="3" id="KW-1185">Reference proteome</keyword>
<dbReference type="GO" id="GO:0003735">
    <property type="term" value="F:structural constituent of ribosome"/>
    <property type="evidence" value="ECO:0007669"/>
    <property type="project" value="TreeGrafter"/>
</dbReference>
<dbReference type="InterPro" id="IPR021036">
    <property type="entry name" value="Ribosomal_mS45"/>
</dbReference>
<feature type="region of interest" description="Disordered" evidence="1">
    <location>
        <begin position="163"/>
        <end position="193"/>
    </location>
</feature>
<dbReference type="VEuPathDB" id="FungiDB:Malapachy_1026"/>
<gene>
    <name evidence="2" type="ORF">Malapachy_1026</name>
</gene>
<dbReference type="OrthoDB" id="10052321at2759"/>
<feature type="region of interest" description="Disordered" evidence="1">
    <location>
        <begin position="248"/>
        <end position="282"/>
    </location>
</feature>
<dbReference type="PANTHER" id="PTHR28158:SF1">
    <property type="entry name" value="SMALL RIBOSOMAL SUBUNIT PROTEIN MS45"/>
    <property type="match status" value="1"/>
</dbReference>
<dbReference type="Pfam" id="PF12298">
    <property type="entry name" value="Bot1p"/>
    <property type="match status" value="1"/>
</dbReference>
<dbReference type="GO" id="GO:0005763">
    <property type="term" value="C:mitochondrial small ribosomal subunit"/>
    <property type="evidence" value="ECO:0007669"/>
    <property type="project" value="TreeGrafter"/>
</dbReference>
<organism evidence="2 3">
    <name type="scientific">Malassezia pachydermatis</name>
    <dbReference type="NCBI Taxonomy" id="77020"/>
    <lineage>
        <taxon>Eukaryota</taxon>
        <taxon>Fungi</taxon>
        <taxon>Dikarya</taxon>
        <taxon>Basidiomycota</taxon>
        <taxon>Ustilaginomycotina</taxon>
        <taxon>Malasseziomycetes</taxon>
        <taxon>Malasseziales</taxon>
        <taxon>Malasseziaceae</taxon>
        <taxon>Malassezia</taxon>
    </lineage>
</organism>
<dbReference type="AlphaFoldDB" id="A0A0M8MW69"/>
<sequence>MWCAGTAARTLPTAGMRPVRMYATGRKPTKNDTSRGRDQLRQLMRAPLPAYSEWVRGDGERFRYPTPGRGPHWIGPTPFPMNPSFLPPPPVHQDVRDSMWRLHTQAPKQWTVRSLSDKFRVSLERTEAILRLKALEQEFTDEGKPLQTELQKNMERLLGARPSFTIEQRPVEPSPPHSPRGAPYEELDEGADTSSYNSALSTAIRQSNMEHRKTMAMLPTGSPDALLDSRTVPSLGATRAPLRIVRVGPDSYRGSGTVERNRKRAQRRAQLRAKHQAAKAQS</sequence>